<dbReference type="AlphaFoldDB" id="A0AAD4V410"/>
<keyword evidence="2" id="KW-1185">Reference proteome</keyword>
<organism evidence="1 2">
    <name type="scientific">Prunus dulcis</name>
    <name type="common">Almond</name>
    <name type="synonym">Amygdalus dulcis</name>
    <dbReference type="NCBI Taxonomy" id="3755"/>
    <lineage>
        <taxon>Eukaryota</taxon>
        <taxon>Viridiplantae</taxon>
        <taxon>Streptophyta</taxon>
        <taxon>Embryophyta</taxon>
        <taxon>Tracheophyta</taxon>
        <taxon>Spermatophyta</taxon>
        <taxon>Magnoliopsida</taxon>
        <taxon>eudicotyledons</taxon>
        <taxon>Gunneridae</taxon>
        <taxon>Pentapetalae</taxon>
        <taxon>rosids</taxon>
        <taxon>fabids</taxon>
        <taxon>Rosales</taxon>
        <taxon>Rosaceae</taxon>
        <taxon>Amygdaloideae</taxon>
        <taxon>Amygdaleae</taxon>
        <taxon>Prunus</taxon>
    </lineage>
</organism>
<sequence>MQDFNDSNLRDPNLLNALFTWSNLTAGALYKRVDRFLCSVIGKLVSPSFVTRHSSDHCPIELDTSKLKWGLGPFRFKNTWLEHP</sequence>
<reference evidence="1 2" key="1">
    <citation type="journal article" date="2022" name="G3 (Bethesda)">
        <title>Whole-genome sequence and methylome profiling of the almond [Prunus dulcis (Mill.) D.A. Webb] cultivar 'Nonpareil'.</title>
        <authorList>
            <person name="D'Amico-Willman K.M."/>
            <person name="Ouma W.Z."/>
            <person name="Meulia T."/>
            <person name="Sideli G.M."/>
            <person name="Gradziel T.M."/>
            <person name="Fresnedo-Ramirez J."/>
        </authorList>
    </citation>
    <scope>NUCLEOTIDE SEQUENCE [LARGE SCALE GENOMIC DNA]</scope>
    <source>
        <strain evidence="1">Clone GOH B32 T37-40</strain>
    </source>
</reference>
<gene>
    <name evidence="1" type="ORF">L3X38_036823</name>
</gene>
<protein>
    <recommendedName>
        <fullName evidence="3">DNAse I-like superfamily protein</fullName>
    </recommendedName>
</protein>
<dbReference type="Proteomes" id="UP001054821">
    <property type="component" value="Chromosome 7"/>
</dbReference>
<evidence type="ECO:0000313" key="1">
    <source>
        <dbReference type="EMBL" id="KAI5317116.1"/>
    </source>
</evidence>
<dbReference type="InterPro" id="IPR036691">
    <property type="entry name" value="Endo/exonu/phosph_ase_sf"/>
</dbReference>
<accession>A0AAD4V410</accession>
<dbReference type="SUPFAM" id="SSF56219">
    <property type="entry name" value="DNase I-like"/>
    <property type="match status" value="1"/>
</dbReference>
<name>A0AAD4V410_PRUDU</name>
<evidence type="ECO:0000313" key="2">
    <source>
        <dbReference type="Proteomes" id="UP001054821"/>
    </source>
</evidence>
<evidence type="ECO:0008006" key="3">
    <source>
        <dbReference type="Google" id="ProtNLM"/>
    </source>
</evidence>
<comment type="caution">
    <text evidence="1">The sequence shown here is derived from an EMBL/GenBank/DDBJ whole genome shotgun (WGS) entry which is preliminary data.</text>
</comment>
<proteinExistence type="predicted"/>
<dbReference type="EMBL" id="JAJFAZ020000007">
    <property type="protein sequence ID" value="KAI5317116.1"/>
    <property type="molecule type" value="Genomic_DNA"/>
</dbReference>